<gene>
    <name evidence="2" type="ORF">UFOPK2921_00290</name>
    <name evidence="3" type="ORF">UFOPK4275_00124</name>
</gene>
<dbReference type="AlphaFoldDB" id="A0A6J6VL61"/>
<dbReference type="EMBL" id="CAEZZV010000023">
    <property type="protein sequence ID" value="CAB4771615.1"/>
    <property type="molecule type" value="Genomic_DNA"/>
</dbReference>
<proteinExistence type="predicted"/>
<dbReference type="EMBL" id="CAFBQJ010000011">
    <property type="protein sequence ID" value="CAB5044618.1"/>
    <property type="molecule type" value="Genomic_DNA"/>
</dbReference>
<feature type="region of interest" description="Disordered" evidence="1">
    <location>
        <begin position="49"/>
        <end position="68"/>
    </location>
</feature>
<organism evidence="2">
    <name type="scientific">freshwater metagenome</name>
    <dbReference type="NCBI Taxonomy" id="449393"/>
    <lineage>
        <taxon>unclassified sequences</taxon>
        <taxon>metagenomes</taxon>
        <taxon>ecological metagenomes</taxon>
    </lineage>
</organism>
<evidence type="ECO:0000313" key="3">
    <source>
        <dbReference type="EMBL" id="CAB5044618.1"/>
    </source>
</evidence>
<evidence type="ECO:0000313" key="2">
    <source>
        <dbReference type="EMBL" id="CAB4771615.1"/>
    </source>
</evidence>
<accession>A0A6J6VL61</accession>
<feature type="region of interest" description="Disordered" evidence="1">
    <location>
        <begin position="82"/>
        <end position="106"/>
    </location>
</feature>
<evidence type="ECO:0000256" key="1">
    <source>
        <dbReference type="SAM" id="MobiDB-lite"/>
    </source>
</evidence>
<protein>
    <submittedName>
        <fullName evidence="2">Unannotated protein</fullName>
    </submittedName>
</protein>
<reference evidence="2" key="1">
    <citation type="submission" date="2020-05" db="EMBL/GenBank/DDBJ databases">
        <authorList>
            <person name="Chiriac C."/>
            <person name="Salcher M."/>
            <person name="Ghai R."/>
            <person name="Kavagutti S V."/>
        </authorList>
    </citation>
    <scope>NUCLEOTIDE SEQUENCE</scope>
</reference>
<name>A0A6J6VL61_9ZZZZ</name>
<sequence>MIVNQGEDAWYTFKKFIHNHQVLGDPADIASASDRSIQIANNLSLRWGHSQGWPTDESDNATHRDQVTELPARLPIRIGVRRTLRGPRQPSGLQPHWLVPMSPPQP</sequence>